<dbReference type="Gene3D" id="3.40.50.300">
    <property type="entry name" value="P-loop containing nucleotide triphosphate hydrolases"/>
    <property type="match status" value="1"/>
</dbReference>
<gene>
    <name evidence="2" type="ORF">DesfrDRAFT_2305</name>
</gene>
<feature type="domain" description="CHAT" evidence="1">
    <location>
        <begin position="100"/>
        <end position="327"/>
    </location>
</feature>
<dbReference type="OrthoDB" id="9812579at2"/>
<proteinExistence type="predicted"/>
<name>E1JXF6_SOLFR</name>
<dbReference type="STRING" id="596151.DesfrDRAFT_2305"/>
<accession>E1JXF6</accession>
<dbReference type="InterPro" id="IPR027417">
    <property type="entry name" value="P-loop_NTPase"/>
</dbReference>
<dbReference type="Gene3D" id="1.25.40.10">
    <property type="entry name" value="Tetratricopeptide repeat domain"/>
    <property type="match status" value="1"/>
</dbReference>
<dbReference type="PANTHER" id="PTHR10098">
    <property type="entry name" value="RAPSYN-RELATED"/>
    <property type="match status" value="1"/>
</dbReference>
<dbReference type="SUPFAM" id="SSF48452">
    <property type="entry name" value="TPR-like"/>
    <property type="match status" value="2"/>
</dbReference>
<sequence length="1133" mass="122911">MPLELMIAGQHITLLAGGKTYPPRQLDETAVAALSGFAASYSDLVPKENNRDGLLALGRRLFEWLDGDDRRLRTSLEQYQPPCVLEVICSSHKPNAAESAVLDAPWEILADDSGFLAESFSLGFSPVRRVQRAQKPNLADNLRLGLVFMAASPRGADMLDYEAEEAAILQAVGEQRIDLVVEESGELDQLGHKLAALQPMTVLHLSCHGSNEPYPLLALEDEKGDCKPAKASDLALTLRATTPRLLFLSACLTSALPGQSETGPAQSLAAELARAGQPAVLGWNGSVGDSAATLFATELYKSLSDGHPLEDALFVARFRLLENTELKRNDWHLARLWVGERGGGVLVGGTKERSLLPATHGHKELLGKKQDVPVAAHEMFVGRRRELKEGLRVLAGQDNAGLLLLGMGRLGKSSLAARLANRRPDLALAVVHGEFGGALAILQALEEALGDSPDARRIIASAKATVAREPESLGEVLQQLLCGDNAPCCKDKPVLLVLDDLEQILDAPADDLSPHRVKTAYSGILQALLTACNPNLTKSRLLFTSRFAFGLGGLETKLHSIQLAAFKTKEQHKLLLHQRNAATMAEAEEAARGILAKRALAASRGNPGLQDLLVGKFVLKADVPVAKAESALDQMEAYLDGGKLPEQEEMRLFLENLAVQTLLDLAGDCGRALLRAAMLFKTPVPEAIIAILAKAVGGNVGHLRGLGLLEPYEDLANPAVTALAGNALATARIDPLQEAEARLLVKLVLEPLFQAWGSEDRNNTPVPTDIELFRLGLLAGNAPIVAACSRGAMAGLIHKVGNLATAQMGQAALALCQEKAIETPVILLRRTAQACFAAGQVDNAKALLSQLEKQLEHTLIHGERVSISDMMAPYFEYGNILLQQGNLTEAEVKYRHMYTLANDASMDREKAIALIQITSILIARRQYDEALNNIQHQALPIFEKHRDTRSIAACYGQIADIYEANNQLKDAMDIRQQQQLPIYTKFDDSREISLCLGKIANIKVAFCQLDEAMKLQIKRLKINRKLNDKIGISASLWSIAKILLEKDQKKAVLYIISKAYKIATDMGTTDGIATIGYTLGELLVRGGKHEEGIDVLQRSIAGFRHLGREEEAQKTEALLAQARKFIADIPKED</sequence>
<dbReference type="EMBL" id="AECZ01000014">
    <property type="protein sequence ID" value="EFL50933.1"/>
    <property type="molecule type" value="Genomic_DNA"/>
</dbReference>
<dbReference type="AlphaFoldDB" id="E1JXF6"/>
<dbReference type="Pfam" id="PF12770">
    <property type="entry name" value="CHAT"/>
    <property type="match status" value="1"/>
</dbReference>
<organism evidence="2 3">
    <name type="scientific">Solidesulfovibrio fructosivorans JJ]</name>
    <dbReference type="NCBI Taxonomy" id="596151"/>
    <lineage>
        <taxon>Bacteria</taxon>
        <taxon>Pseudomonadati</taxon>
        <taxon>Thermodesulfobacteriota</taxon>
        <taxon>Desulfovibrionia</taxon>
        <taxon>Desulfovibrionales</taxon>
        <taxon>Desulfovibrionaceae</taxon>
        <taxon>Solidesulfovibrio</taxon>
    </lineage>
</organism>
<dbReference type="Proteomes" id="UP000006250">
    <property type="component" value="Unassembled WGS sequence"/>
</dbReference>
<keyword evidence="3" id="KW-1185">Reference proteome</keyword>
<dbReference type="InterPro" id="IPR011990">
    <property type="entry name" value="TPR-like_helical_dom_sf"/>
</dbReference>
<evidence type="ECO:0000259" key="1">
    <source>
        <dbReference type="Pfam" id="PF12770"/>
    </source>
</evidence>
<evidence type="ECO:0000313" key="2">
    <source>
        <dbReference type="EMBL" id="EFL50933.1"/>
    </source>
</evidence>
<dbReference type="RefSeq" id="WP_005994003.1">
    <property type="nucleotide sequence ID" value="NZ_AECZ01000014.1"/>
</dbReference>
<dbReference type="SUPFAM" id="SSF52540">
    <property type="entry name" value="P-loop containing nucleoside triphosphate hydrolases"/>
    <property type="match status" value="1"/>
</dbReference>
<protein>
    <recommendedName>
        <fullName evidence="1">CHAT domain-containing protein</fullName>
    </recommendedName>
</protein>
<comment type="caution">
    <text evidence="2">The sequence shown here is derived from an EMBL/GenBank/DDBJ whole genome shotgun (WGS) entry which is preliminary data.</text>
</comment>
<dbReference type="eggNOG" id="COG1672">
    <property type="taxonomic scope" value="Bacteria"/>
</dbReference>
<evidence type="ECO:0000313" key="3">
    <source>
        <dbReference type="Proteomes" id="UP000006250"/>
    </source>
</evidence>
<dbReference type="InterPro" id="IPR024983">
    <property type="entry name" value="CHAT_dom"/>
</dbReference>
<dbReference type="eggNOG" id="COG0457">
    <property type="taxonomic scope" value="Bacteria"/>
</dbReference>
<dbReference type="eggNOG" id="COG4995">
    <property type="taxonomic scope" value="Bacteria"/>
</dbReference>
<reference evidence="2 3" key="1">
    <citation type="submission" date="2010-08" db="EMBL/GenBank/DDBJ databases">
        <title>The draft genome of Desulfovibrio fructosovorans JJ.</title>
        <authorList>
            <consortium name="US DOE Joint Genome Institute (JGI-PGF)"/>
            <person name="Lucas S."/>
            <person name="Copeland A."/>
            <person name="Lapidus A."/>
            <person name="Cheng J.-F."/>
            <person name="Bruce D."/>
            <person name="Goodwin L."/>
            <person name="Pitluck S."/>
            <person name="Land M.L."/>
            <person name="Hauser L."/>
            <person name="Chang Y.-J."/>
            <person name="Jeffries C."/>
            <person name="Wall J.D."/>
            <person name="Stahl D.A."/>
            <person name="Arkin A.P."/>
            <person name="Dehal P."/>
            <person name="Stolyar S.M."/>
            <person name="Hazen T.C."/>
            <person name="Woyke T.J."/>
        </authorList>
    </citation>
    <scope>NUCLEOTIDE SEQUENCE [LARGE SCALE GENOMIC DNA]</scope>
    <source>
        <strain evidence="2 3">JJ</strain>
    </source>
</reference>